<accession>A0A382Y1T4</accession>
<proteinExistence type="predicted"/>
<dbReference type="AlphaFoldDB" id="A0A382Y1T4"/>
<name>A0A382Y1T4_9ZZZZ</name>
<evidence type="ECO:0000313" key="1">
    <source>
        <dbReference type="EMBL" id="SVD77100.1"/>
    </source>
</evidence>
<gene>
    <name evidence="1" type="ORF">METZ01_LOCUS429954</name>
</gene>
<dbReference type="EMBL" id="UINC01172165">
    <property type="protein sequence ID" value="SVD77100.1"/>
    <property type="molecule type" value="Genomic_DNA"/>
</dbReference>
<protein>
    <submittedName>
        <fullName evidence="1">Uncharacterized protein</fullName>
    </submittedName>
</protein>
<reference evidence="1" key="1">
    <citation type="submission" date="2018-05" db="EMBL/GenBank/DDBJ databases">
        <authorList>
            <person name="Lanie J.A."/>
            <person name="Ng W.-L."/>
            <person name="Kazmierczak K.M."/>
            <person name="Andrzejewski T.M."/>
            <person name="Davidsen T.M."/>
            <person name="Wayne K.J."/>
            <person name="Tettelin H."/>
            <person name="Glass J.I."/>
            <person name="Rusch D."/>
            <person name="Podicherti R."/>
            <person name="Tsui H.-C.T."/>
            <person name="Winkler M.E."/>
        </authorList>
    </citation>
    <scope>NUCLEOTIDE SEQUENCE</scope>
</reference>
<sequence>MEITPCDAALVAVVAYVNLGKELDDATFASIGFCVITNQRHKFC</sequence>
<organism evidence="1">
    <name type="scientific">marine metagenome</name>
    <dbReference type="NCBI Taxonomy" id="408172"/>
    <lineage>
        <taxon>unclassified sequences</taxon>
        <taxon>metagenomes</taxon>
        <taxon>ecological metagenomes</taxon>
    </lineage>
</organism>